<comment type="caution">
    <text evidence="2">The sequence shown here is derived from an EMBL/GenBank/DDBJ whole genome shotgun (WGS) entry which is preliminary data.</text>
</comment>
<dbReference type="EMBL" id="NIQP01000001">
    <property type="protein sequence ID" value="PPB73033.1"/>
    <property type="molecule type" value="Genomic_DNA"/>
</dbReference>
<gene>
    <name evidence="2" type="ORF">CDQ78_01285</name>
</gene>
<proteinExistence type="predicted"/>
<keyword evidence="1" id="KW-1133">Transmembrane helix</keyword>
<evidence type="ECO:0000313" key="3">
    <source>
        <dbReference type="Proteomes" id="UP000239685"/>
    </source>
</evidence>
<keyword evidence="1" id="KW-0472">Membrane</keyword>
<dbReference type="RefSeq" id="WP_104063998.1">
    <property type="nucleotide sequence ID" value="NZ_JAHCUA010000003.1"/>
</dbReference>
<protein>
    <submittedName>
        <fullName evidence="2">Uncharacterized protein</fullName>
    </submittedName>
</protein>
<feature type="transmembrane region" description="Helical" evidence="1">
    <location>
        <begin position="36"/>
        <end position="57"/>
    </location>
</feature>
<sequence>MKFDIAEFGFCKDKNEINLDNVLPINRRKMSNAAKFIYTSISGFGNLTVLLFLLQILER</sequence>
<evidence type="ECO:0000256" key="1">
    <source>
        <dbReference type="SAM" id="Phobius"/>
    </source>
</evidence>
<dbReference type="Proteomes" id="UP000239685">
    <property type="component" value="Unassembled WGS sequence"/>
</dbReference>
<dbReference type="AlphaFoldDB" id="A0A855N8S8"/>
<accession>A0A855N8S8</accession>
<name>A0A855N8S8_CAMHY</name>
<organism evidence="2 3">
    <name type="scientific">Campylobacter hyointestinalis subsp. hyointestinalis</name>
    <dbReference type="NCBI Taxonomy" id="91352"/>
    <lineage>
        <taxon>Bacteria</taxon>
        <taxon>Pseudomonadati</taxon>
        <taxon>Campylobacterota</taxon>
        <taxon>Epsilonproteobacteria</taxon>
        <taxon>Campylobacterales</taxon>
        <taxon>Campylobacteraceae</taxon>
        <taxon>Campylobacter</taxon>
    </lineage>
</organism>
<evidence type="ECO:0000313" key="2">
    <source>
        <dbReference type="EMBL" id="PPB73033.1"/>
    </source>
</evidence>
<keyword evidence="1" id="KW-0812">Transmembrane</keyword>
<reference evidence="2 3" key="1">
    <citation type="submission" date="2017-06" db="EMBL/GenBank/DDBJ databases">
        <title>Updating the genomic taxonomy and epidemiology of Campylobacter hyointestinalis; discovery in New Zealand farmed ruminants.</title>
        <authorList>
            <person name="Wilkinson D.A."/>
            <person name="Fayaz A."/>
            <person name="Biggs P.J."/>
            <person name="Midwinter A.C."/>
        </authorList>
    </citation>
    <scope>NUCLEOTIDE SEQUENCE [LARGE SCALE GENOMIC DNA]</scope>
    <source>
        <strain evidence="2 3">S1614a</strain>
    </source>
</reference>